<dbReference type="AlphaFoldDB" id="A0A401W5N4"/>
<protein>
    <recommendedName>
        <fullName evidence="4">Secreted protein</fullName>
    </recommendedName>
</protein>
<reference evidence="2 3" key="1">
    <citation type="submission" date="2018-11" db="EMBL/GenBank/DDBJ databases">
        <title>Whole genome sequence of Streptomyces paromomycinus NBRC 15454(T).</title>
        <authorList>
            <person name="Komaki H."/>
            <person name="Tamura T."/>
        </authorList>
    </citation>
    <scope>NUCLEOTIDE SEQUENCE [LARGE SCALE GENOMIC DNA]</scope>
    <source>
        <strain evidence="2 3">NBRC 15454</strain>
    </source>
</reference>
<name>A0A401W5N4_STREY</name>
<organism evidence="2 3">
    <name type="scientific">Streptomyces paromomycinus</name>
    <name type="common">Streptomyces rimosus subsp. paromomycinus</name>
    <dbReference type="NCBI Taxonomy" id="92743"/>
    <lineage>
        <taxon>Bacteria</taxon>
        <taxon>Bacillati</taxon>
        <taxon>Actinomycetota</taxon>
        <taxon>Actinomycetes</taxon>
        <taxon>Kitasatosporales</taxon>
        <taxon>Streptomycetaceae</taxon>
        <taxon>Streptomyces</taxon>
    </lineage>
</organism>
<feature type="chain" id="PRO_5019293432" description="Secreted protein" evidence="1">
    <location>
        <begin position="28"/>
        <end position="99"/>
    </location>
</feature>
<evidence type="ECO:0000313" key="3">
    <source>
        <dbReference type="Proteomes" id="UP000286746"/>
    </source>
</evidence>
<comment type="caution">
    <text evidence="2">The sequence shown here is derived from an EMBL/GenBank/DDBJ whole genome shotgun (WGS) entry which is preliminary data.</text>
</comment>
<feature type="signal peptide" evidence="1">
    <location>
        <begin position="1"/>
        <end position="27"/>
    </location>
</feature>
<evidence type="ECO:0000256" key="1">
    <source>
        <dbReference type="SAM" id="SignalP"/>
    </source>
</evidence>
<accession>A0A401W5N4</accession>
<keyword evidence="1" id="KW-0732">Signal</keyword>
<dbReference type="Proteomes" id="UP000286746">
    <property type="component" value="Unassembled WGS sequence"/>
</dbReference>
<dbReference type="EMBL" id="BHZD01000001">
    <property type="protein sequence ID" value="GCD44657.1"/>
    <property type="molecule type" value="Genomic_DNA"/>
</dbReference>
<evidence type="ECO:0000313" key="2">
    <source>
        <dbReference type="EMBL" id="GCD44657.1"/>
    </source>
</evidence>
<gene>
    <name evidence="2" type="ORF">GKJPGBOP_04358</name>
</gene>
<proteinExistence type="predicted"/>
<keyword evidence="3" id="KW-1185">Reference proteome</keyword>
<sequence length="99" mass="10749">MCNRIRPGRARTLVRLVFRIVAWVLRAASAPAARSVVSRPVVGGTIVRPPHAHGYRLSHEQRSRRTALVLALDGVDVGPRAIHGHRVGRPVAVRAEVAA</sequence>
<evidence type="ECO:0008006" key="4">
    <source>
        <dbReference type="Google" id="ProtNLM"/>
    </source>
</evidence>